<dbReference type="InterPro" id="IPR043129">
    <property type="entry name" value="ATPase_NBD"/>
</dbReference>
<accession>A0A7Y2RET8</accession>
<dbReference type="InterPro" id="IPR049067">
    <property type="entry name" value="MreB-like_C"/>
</dbReference>
<evidence type="ECO:0000259" key="1">
    <source>
        <dbReference type="Pfam" id="PF17989"/>
    </source>
</evidence>
<feature type="domain" description="Actin-like protein N-terminal" evidence="1">
    <location>
        <begin position="12"/>
        <end position="137"/>
    </location>
</feature>
<evidence type="ECO:0000313" key="4">
    <source>
        <dbReference type="Proteomes" id="UP000569202"/>
    </source>
</evidence>
<feature type="domain" description="Actin homologue MreB-like C-terminal" evidence="2">
    <location>
        <begin position="177"/>
        <end position="295"/>
    </location>
</feature>
<comment type="caution">
    <text evidence="3">The sequence shown here is derived from an EMBL/GenBank/DDBJ whole genome shotgun (WGS) entry which is preliminary data.</text>
</comment>
<organism evidence="3 4">
    <name type="scientific">Acinetobacter terrae</name>
    <dbReference type="NCBI Taxonomy" id="2731247"/>
    <lineage>
        <taxon>Bacteria</taxon>
        <taxon>Pseudomonadati</taxon>
        <taxon>Pseudomonadota</taxon>
        <taxon>Gammaproteobacteria</taxon>
        <taxon>Moraxellales</taxon>
        <taxon>Moraxellaceae</taxon>
        <taxon>Acinetobacter</taxon>
        <taxon>Acinetobacter Taxon 24</taxon>
    </lineage>
</organism>
<dbReference type="SUPFAM" id="SSF53067">
    <property type="entry name" value="Actin-like ATPase domain"/>
    <property type="match status" value="2"/>
</dbReference>
<sequence length="331" mass="36565">MAKVNPRDVVVGLDVGRSGVKLAFFFNGEVKTHFIPSVVSPAKQLTFDANPSSTKENTVVIDGQSYFVGETAIQQGANQTVGLSSEWLKGVEHRALLERSKTLLKSYGVVPRLIVAGLPVNTFNSSLELLYEQVESVFKCNVQPVPQPWGVFQDCLLNDDGRYKSNQTTTAFEKFAVIDVGHFTTDILLMNNFQWIEESSGSSIGMYKAVMELQHQLQIKGITATVIECQEIMQTCKIKEFGQYTDVSDLVKKSIPMTVNGVVQEVKNLIGNQARTIDHIIIAGGGSKPVFDELSQLWKQCSLAENPRFSVSLGMRKFGLVQALNDPDLLK</sequence>
<evidence type="ECO:0000313" key="3">
    <source>
        <dbReference type="EMBL" id="NNH77397.1"/>
    </source>
</evidence>
<evidence type="ECO:0000259" key="2">
    <source>
        <dbReference type="Pfam" id="PF21522"/>
    </source>
</evidence>
<gene>
    <name evidence="3" type="ORF">HLH17_06880</name>
</gene>
<dbReference type="CDD" id="cd24025">
    <property type="entry name" value="ASKHA_NBD_ParM_pCBH-like"/>
    <property type="match status" value="1"/>
</dbReference>
<name>A0A7Y2RET8_9GAMM</name>
<dbReference type="Pfam" id="PF17989">
    <property type="entry name" value="ALP_N"/>
    <property type="match status" value="1"/>
</dbReference>
<protein>
    <submittedName>
        <fullName evidence="3">ParM/StbA family protein</fullName>
    </submittedName>
</protein>
<dbReference type="Gene3D" id="3.30.420.40">
    <property type="match status" value="2"/>
</dbReference>
<dbReference type="InterPro" id="IPR040607">
    <property type="entry name" value="ALP_N"/>
</dbReference>
<dbReference type="AlphaFoldDB" id="A0A7Y2RET8"/>
<dbReference type="Proteomes" id="UP000569202">
    <property type="component" value="Unassembled WGS sequence"/>
</dbReference>
<dbReference type="Pfam" id="PF21522">
    <property type="entry name" value="MreB-like_C"/>
    <property type="match status" value="1"/>
</dbReference>
<proteinExistence type="predicted"/>
<dbReference type="EMBL" id="JABERL010000018">
    <property type="protein sequence ID" value="NNH77397.1"/>
    <property type="molecule type" value="Genomic_DNA"/>
</dbReference>
<reference evidence="3 4" key="1">
    <citation type="submission" date="2020-04" db="EMBL/GenBank/DDBJ databases">
        <title>Acinetobacter Taxon 24.</title>
        <authorList>
            <person name="Nemec A."/>
            <person name="Radolfova-Krizova L."/>
            <person name="Higgins P.G."/>
            <person name="Spanelova P."/>
        </authorList>
    </citation>
    <scope>NUCLEOTIDE SEQUENCE [LARGE SCALE GENOMIC DNA]</scope>
    <source>
        <strain evidence="3 4">ANC 5380</strain>
    </source>
</reference>